<evidence type="ECO:0000256" key="8">
    <source>
        <dbReference type="ARBA" id="ARBA00023136"/>
    </source>
</evidence>
<dbReference type="InterPro" id="IPR022645">
    <property type="entry name" value="SecD/SecF_bac"/>
</dbReference>
<dbReference type="RefSeq" id="WP_338028807.1">
    <property type="nucleotide sequence ID" value="NZ_JAFBEC010000008.1"/>
</dbReference>
<feature type="transmembrane region" description="Helical" evidence="9">
    <location>
        <begin position="240"/>
        <end position="258"/>
    </location>
</feature>
<feature type="transmembrane region" description="Helical" evidence="9">
    <location>
        <begin position="264"/>
        <end position="290"/>
    </location>
</feature>
<feature type="transmembrane region" description="Helical" evidence="9">
    <location>
        <begin position="20"/>
        <end position="43"/>
    </location>
</feature>
<keyword evidence="12" id="KW-1185">Reference proteome</keyword>
<comment type="subcellular location">
    <subcellularLocation>
        <location evidence="1 9">Cell membrane</location>
        <topology evidence="1 9">Multi-pass membrane protein</topology>
    </subcellularLocation>
</comment>
<dbReference type="SUPFAM" id="SSF82866">
    <property type="entry name" value="Multidrug efflux transporter AcrB transmembrane domain"/>
    <property type="match status" value="1"/>
</dbReference>
<evidence type="ECO:0000256" key="5">
    <source>
        <dbReference type="ARBA" id="ARBA00022927"/>
    </source>
</evidence>
<keyword evidence="8 9" id="KW-0472">Membrane</keyword>
<dbReference type="InterPro" id="IPR048634">
    <property type="entry name" value="SecD_SecF_C"/>
</dbReference>
<organism evidence="11 12">
    <name type="scientific">Geomicrobium sediminis</name>
    <dbReference type="NCBI Taxonomy" id="1347788"/>
    <lineage>
        <taxon>Bacteria</taxon>
        <taxon>Bacillati</taxon>
        <taxon>Bacillota</taxon>
        <taxon>Bacilli</taxon>
        <taxon>Bacillales</taxon>
        <taxon>Geomicrobium</taxon>
    </lineage>
</organism>
<comment type="caution">
    <text evidence="11">The sequence shown here is derived from an EMBL/GenBank/DDBJ whole genome shotgun (WGS) entry which is preliminary data.</text>
</comment>
<evidence type="ECO:0000256" key="7">
    <source>
        <dbReference type="ARBA" id="ARBA00023010"/>
    </source>
</evidence>
<dbReference type="InterPro" id="IPR005665">
    <property type="entry name" value="SecF_bac"/>
</dbReference>
<evidence type="ECO:0000256" key="3">
    <source>
        <dbReference type="ARBA" id="ARBA00022475"/>
    </source>
</evidence>
<reference evidence="11 12" key="1">
    <citation type="submission" date="2021-01" db="EMBL/GenBank/DDBJ databases">
        <title>Genomic Encyclopedia of Type Strains, Phase IV (KMG-IV): sequencing the most valuable type-strain genomes for metagenomic binning, comparative biology and taxonomic classification.</title>
        <authorList>
            <person name="Goeker M."/>
        </authorList>
    </citation>
    <scope>NUCLEOTIDE SEQUENCE [LARGE SCALE GENOMIC DNA]</scope>
    <source>
        <strain evidence="11 12">DSM 25540</strain>
    </source>
</reference>
<dbReference type="InterPro" id="IPR022813">
    <property type="entry name" value="SecD/SecF_arch_bac"/>
</dbReference>
<protein>
    <recommendedName>
        <fullName evidence="9">Protein-export membrane protein SecF</fullName>
    </recommendedName>
</protein>
<evidence type="ECO:0000259" key="10">
    <source>
        <dbReference type="Pfam" id="PF02355"/>
    </source>
</evidence>
<evidence type="ECO:0000256" key="2">
    <source>
        <dbReference type="ARBA" id="ARBA00022448"/>
    </source>
</evidence>
<keyword evidence="6 9" id="KW-1133">Transmembrane helix</keyword>
<gene>
    <name evidence="9" type="primary">secF</name>
    <name evidence="11" type="ORF">JOD17_003017</name>
</gene>
<dbReference type="PRINTS" id="PR01755">
    <property type="entry name" value="SECFTRNLCASE"/>
</dbReference>
<comment type="function">
    <text evidence="9">Part of the Sec protein translocase complex. Interacts with the SecYEG preprotein conducting channel. SecDF uses the proton motive force (PMF) to complete protein translocation after the ATP-dependent function of SecA.</text>
</comment>
<keyword evidence="2 9" id="KW-0813">Transport</keyword>
<dbReference type="NCBIfam" id="TIGR00916">
    <property type="entry name" value="2A0604s01"/>
    <property type="match status" value="1"/>
</dbReference>
<dbReference type="InterPro" id="IPR055344">
    <property type="entry name" value="SecD_SecF_C_bact"/>
</dbReference>
<evidence type="ECO:0000313" key="11">
    <source>
        <dbReference type="EMBL" id="MBM7633921.1"/>
    </source>
</evidence>
<feature type="domain" description="Protein export membrane protein SecD/SecF C-terminal" evidence="10">
    <location>
        <begin position="115"/>
        <end position="293"/>
    </location>
</feature>
<sequence>MDFNMANKNIDLIKHRKKYFGLSIIIVLIGAILLSTVGLNLGIDFESGTRVDVASSETLTEEEVADHFIQAGGYEPDDITLAGDNNEQASARFIGAMPQEDVTAIQSYFIDEFGEEPSVSTVSPQIGRELAQNAIIATLIAAFGIVIYVAFRFEFLYGVAAVVALLYDAFFVLTMFSIFQLEVNIPFIAAILTVVGYSINDTIVTFDRIRENMKKQDEIKGFDHLAKVVNDSLLQTLTRSINTVLTVLFAAVAIWLLGSSAIMSFAFAIVIGLIAGTYSSLFLAAQLWLVMKHRSLERQKNKPVEAEEY</sequence>
<comment type="similarity">
    <text evidence="9">Belongs to the SecD/SecF family. SecF subfamily.</text>
</comment>
<dbReference type="Proteomes" id="UP000741863">
    <property type="component" value="Unassembled WGS sequence"/>
</dbReference>
<comment type="subunit">
    <text evidence="9">Forms a complex with SecD. Part of the essential Sec protein translocation apparatus which comprises SecA, SecYEG and auxiliary proteins SecDF. Other proteins may also be involved.</text>
</comment>
<evidence type="ECO:0000256" key="9">
    <source>
        <dbReference type="HAMAP-Rule" id="MF_01464"/>
    </source>
</evidence>
<keyword evidence="5 9" id="KW-0653">Protein transport</keyword>
<keyword evidence="7 9" id="KW-0811">Translocation</keyword>
<keyword evidence="3 9" id="KW-1003">Cell membrane</keyword>
<feature type="transmembrane region" description="Helical" evidence="9">
    <location>
        <begin position="158"/>
        <end position="179"/>
    </location>
</feature>
<dbReference type="Pfam" id="PF07549">
    <property type="entry name" value="Sec_GG"/>
    <property type="match status" value="1"/>
</dbReference>
<dbReference type="HAMAP" id="MF_01464_B">
    <property type="entry name" value="SecF_B"/>
    <property type="match status" value="1"/>
</dbReference>
<dbReference type="PANTHER" id="PTHR30081:SF8">
    <property type="entry name" value="PROTEIN TRANSLOCASE SUBUNIT SECF"/>
    <property type="match status" value="1"/>
</dbReference>
<evidence type="ECO:0000313" key="12">
    <source>
        <dbReference type="Proteomes" id="UP000741863"/>
    </source>
</evidence>
<feature type="transmembrane region" description="Helical" evidence="9">
    <location>
        <begin position="185"/>
        <end position="206"/>
    </location>
</feature>
<dbReference type="PANTHER" id="PTHR30081">
    <property type="entry name" value="PROTEIN-EXPORT MEMBRANE PROTEIN SEC"/>
    <property type="match status" value="1"/>
</dbReference>
<keyword evidence="4 9" id="KW-0812">Transmembrane</keyword>
<evidence type="ECO:0000256" key="6">
    <source>
        <dbReference type="ARBA" id="ARBA00022989"/>
    </source>
</evidence>
<name>A0ABS2PG15_9BACL</name>
<dbReference type="NCBIfam" id="TIGR00966">
    <property type="entry name" value="transloc_SecF"/>
    <property type="match status" value="1"/>
</dbReference>
<proteinExistence type="inferred from homology"/>
<dbReference type="Gene3D" id="1.20.1640.10">
    <property type="entry name" value="Multidrug efflux transporter AcrB transmembrane domain"/>
    <property type="match status" value="1"/>
</dbReference>
<dbReference type="InterPro" id="IPR022646">
    <property type="entry name" value="SecD/SecF_CS"/>
</dbReference>
<evidence type="ECO:0000256" key="1">
    <source>
        <dbReference type="ARBA" id="ARBA00004651"/>
    </source>
</evidence>
<evidence type="ECO:0000256" key="4">
    <source>
        <dbReference type="ARBA" id="ARBA00022692"/>
    </source>
</evidence>
<accession>A0ABS2PG15</accession>
<dbReference type="Pfam" id="PF02355">
    <property type="entry name" value="SecD_SecF_C"/>
    <property type="match status" value="1"/>
</dbReference>
<dbReference type="EMBL" id="JAFBEC010000008">
    <property type="protein sequence ID" value="MBM7633921.1"/>
    <property type="molecule type" value="Genomic_DNA"/>
</dbReference>
<feature type="transmembrane region" description="Helical" evidence="9">
    <location>
        <begin position="130"/>
        <end position="151"/>
    </location>
</feature>